<dbReference type="STRING" id="1797513.A2782_02805"/>
<dbReference type="InterPro" id="IPR029044">
    <property type="entry name" value="Nucleotide-diphossugar_trans"/>
</dbReference>
<reference evidence="2 3" key="1">
    <citation type="journal article" date="2016" name="Nat. Commun.">
        <title>Thousands of microbial genomes shed light on interconnected biogeochemical processes in an aquifer system.</title>
        <authorList>
            <person name="Anantharaman K."/>
            <person name="Brown C.T."/>
            <person name="Hug L.A."/>
            <person name="Sharon I."/>
            <person name="Castelle C.J."/>
            <person name="Probst A.J."/>
            <person name="Thomas B.C."/>
            <person name="Singh A."/>
            <person name="Wilkins M.J."/>
            <person name="Karaoz U."/>
            <person name="Brodie E.L."/>
            <person name="Williams K.H."/>
            <person name="Hubbard S.S."/>
            <person name="Banfield J.F."/>
        </authorList>
    </citation>
    <scope>NUCLEOTIDE SEQUENCE [LARGE SCALE GENOMIC DNA]</scope>
</reference>
<dbReference type="AlphaFoldDB" id="A0A1G1V2Z5"/>
<dbReference type="PANTHER" id="PTHR43630:SF2">
    <property type="entry name" value="GLYCOSYLTRANSFERASE"/>
    <property type="match status" value="1"/>
</dbReference>
<organism evidence="2 3">
    <name type="scientific">Candidatus Blackburnbacteria bacterium RIFCSPHIGHO2_01_FULL_43_15b</name>
    <dbReference type="NCBI Taxonomy" id="1797513"/>
    <lineage>
        <taxon>Bacteria</taxon>
        <taxon>Candidatus Blackburniibacteriota</taxon>
    </lineage>
</organism>
<dbReference type="EMBL" id="MHBW01000005">
    <property type="protein sequence ID" value="OGY09744.1"/>
    <property type="molecule type" value="Genomic_DNA"/>
</dbReference>
<evidence type="ECO:0000259" key="1">
    <source>
        <dbReference type="Pfam" id="PF00535"/>
    </source>
</evidence>
<name>A0A1G1V2Z5_9BACT</name>
<dbReference type="SUPFAM" id="SSF53448">
    <property type="entry name" value="Nucleotide-diphospho-sugar transferases"/>
    <property type="match status" value="1"/>
</dbReference>
<dbReference type="InterPro" id="IPR001173">
    <property type="entry name" value="Glyco_trans_2-like"/>
</dbReference>
<feature type="domain" description="Glycosyltransferase 2-like" evidence="1">
    <location>
        <begin position="14"/>
        <end position="99"/>
    </location>
</feature>
<protein>
    <recommendedName>
        <fullName evidence="1">Glycosyltransferase 2-like domain-containing protein</fullName>
    </recommendedName>
</protein>
<dbReference type="CDD" id="cd02511">
    <property type="entry name" value="Beta4Glucosyltransferase"/>
    <property type="match status" value="1"/>
</dbReference>
<dbReference type="Pfam" id="PF00535">
    <property type="entry name" value="Glycos_transf_2"/>
    <property type="match status" value="1"/>
</dbReference>
<comment type="caution">
    <text evidence="2">The sequence shown here is derived from an EMBL/GenBank/DDBJ whole genome shotgun (WGS) entry which is preliminary data.</text>
</comment>
<evidence type="ECO:0000313" key="3">
    <source>
        <dbReference type="Proteomes" id="UP000177967"/>
    </source>
</evidence>
<gene>
    <name evidence="2" type="ORF">A2782_02805</name>
</gene>
<dbReference type="PANTHER" id="PTHR43630">
    <property type="entry name" value="POLY-BETA-1,6-N-ACETYL-D-GLUCOSAMINE SYNTHASE"/>
    <property type="match status" value="1"/>
</dbReference>
<evidence type="ECO:0000313" key="2">
    <source>
        <dbReference type="EMBL" id="OGY09744.1"/>
    </source>
</evidence>
<dbReference type="Proteomes" id="UP000177967">
    <property type="component" value="Unassembled WGS sequence"/>
</dbReference>
<accession>A0A1G1V2Z5</accession>
<proteinExistence type="predicted"/>
<sequence>MEIWEGEFQPVNLSVIIITKNAASKIDQCLKSVKELGDEILVLDTGSADNTINIAVRYGAKVSKSKGNNFSAWRNEAAKHAQGEWLFYIDYDEEVTADLAKEISSIVGPVGSSSRPTSSKDVSAGALRDSLRSRHPLNLCAYKVPRKNYVFGKWLRHGGFWPDYVLRLMKKESLARWEGKLHEQPVINGEVGTLKNALIHHKEDSLSDMVEKTNRYSVFEAELLFKANHPSMAWWRFARIMSQELWYRLIVKGGILDGPEGILYGVYQMWSRFVTYVKLWEMQINNK</sequence>
<dbReference type="Gene3D" id="3.90.550.10">
    <property type="entry name" value="Spore Coat Polysaccharide Biosynthesis Protein SpsA, Chain A"/>
    <property type="match status" value="1"/>
</dbReference>